<keyword evidence="5" id="KW-1185">Reference proteome</keyword>
<evidence type="ECO:0000256" key="2">
    <source>
        <dbReference type="SAM" id="Phobius"/>
    </source>
</evidence>
<keyword evidence="2" id="KW-0472">Membrane</keyword>
<organism evidence="4 5">
    <name type="scientific">Cyphellophora attinorum</name>
    <dbReference type="NCBI Taxonomy" id="1664694"/>
    <lineage>
        <taxon>Eukaryota</taxon>
        <taxon>Fungi</taxon>
        <taxon>Dikarya</taxon>
        <taxon>Ascomycota</taxon>
        <taxon>Pezizomycotina</taxon>
        <taxon>Eurotiomycetes</taxon>
        <taxon>Chaetothyriomycetidae</taxon>
        <taxon>Chaetothyriales</taxon>
        <taxon>Cyphellophoraceae</taxon>
        <taxon>Cyphellophora</taxon>
    </lineage>
</organism>
<evidence type="ECO:0000313" key="4">
    <source>
        <dbReference type="EMBL" id="KPI38055.1"/>
    </source>
</evidence>
<evidence type="ECO:0000256" key="1">
    <source>
        <dbReference type="SAM" id="MobiDB-lite"/>
    </source>
</evidence>
<dbReference type="Proteomes" id="UP000038010">
    <property type="component" value="Unassembled WGS sequence"/>
</dbReference>
<feature type="transmembrane region" description="Helical" evidence="2">
    <location>
        <begin position="631"/>
        <end position="654"/>
    </location>
</feature>
<dbReference type="STRING" id="1664694.A0A0N1H1M4"/>
<proteinExistence type="predicted"/>
<feature type="region of interest" description="Disordered" evidence="1">
    <location>
        <begin position="418"/>
        <end position="446"/>
    </location>
</feature>
<comment type="caution">
    <text evidence="4">The sequence shown here is derived from an EMBL/GenBank/DDBJ whole genome shotgun (WGS) entry which is preliminary data.</text>
</comment>
<feature type="transmembrane region" description="Helical" evidence="2">
    <location>
        <begin position="587"/>
        <end position="610"/>
    </location>
</feature>
<dbReference type="OrthoDB" id="5396681at2759"/>
<evidence type="ECO:0000259" key="3">
    <source>
        <dbReference type="Pfam" id="PF26616"/>
    </source>
</evidence>
<gene>
    <name evidence="4" type="ORF">AB675_1061</name>
</gene>
<keyword evidence="2" id="KW-0812">Transmembrane</keyword>
<feature type="domain" description="CorA-like transporter" evidence="3">
    <location>
        <begin position="64"/>
        <end position="343"/>
    </location>
</feature>
<dbReference type="RefSeq" id="XP_017998018.1">
    <property type="nucleotide sequence ID" value="XM_018139406.1"/>
</dbReference>
<dbReference type="AlphaFoldDB" id="A0A0N1H1M4"/>
<sequence>MATPDYSKAKWDYGYIPDYHSLTKETLEQRLKDKFGNWNFYVETRNSGFTRRDQNRMALNRFLHSCDRASQYPANLLDPGTGASILDEYVRRFRERINDDLRLFQPEVYANIGVHHYRDENGQRHFHEEEVTSLSQLKRVLSGGTAQPPKDSPCTLVFVGAESSRHPLKISKDMMLWLMTFYQVLPAFLDFLFAFGEKVHDLDFHSGGFRDDTRVGPGLARERLEALGRSGRDTQLCYNLKTFEAKPGLRWPWSSRQAAIFHSFDAEHGQASWIVIKANNALRDRLKELSISSLAKDHETYTNISKQFAFTLACHLVVIEWCGENWRKYLSDIEHLILPFRRRAVVDKVPKFVPEDISGQQEGQNIAMLPQQPRRDTLRQFALGSRNSTSLAAAAQTNAMPSPNPQLTGPVPIAATDLPREPPNLPPGYDAKVSSGTTTEDDQRTSQIHDLQDAQALENKVTEARLVLSSNISVLNQITAYYHDLSSCPDLPRSLQSIIQREVGRFVRRVSAVQGDLELHLARIENMSSQIGKYKDFLYSIVEYQAVQANLNFAHEAKHSANRMERMTKQMQEMTTRTLVETVSMRIITVVTVFFLPATFVSTLMSTDIVHYQPSDSSITSGSSSAGAVKLFVCLSLCLMAGTFAGGFGFWWAALSIPTTL</sequence>
<dbReference type="InterPro" id="IPR058257">
    <property type="entry name" value="CorA-like_dom"/>
</dbReference>
<dbReference type="VEuPathDB" id="FungiDB:AB675_1061"/>
<reference evidence="4 5" key="1">
    <citation type="submission" date="2015-06" db="EMBL/GenBank/DDBJ databases">
        <title>Draft genome of the ant-associated black yeast Phialophora attae CBS 131958.</title>
        <authorList>
            <person name="Moreno L.F."/>
            <person name="Stielow B.J."/>
            <person name="de Hoog S."/>
            <person name="Vicente V.A."/>
            <person name="Weiss V.A."/>
            <person name="de Vries M."/>
            <person name="Cruz L.M."/>
            <person name="Souza E.M."/>
        </authorList>
    </citation>
    <scope>NUCLEOTIDE SEQUENCE [LARGE SCALE GENOMIC DNA]</scope>
    <source>
        <strain evidence="4 5">CBS 131958</strain>
    </source>
</reference>
<dbReference type="EMBL" id="LFJN01000020">
    <property type="protein sequence ID" value="KPI38055.1"/>
    <property type="molecule type" value="Genomic_DNA"/>
</dbReference>
<name>A0A0N1H1M4_9EURO</name>
<accession>A0A0N1H1M4</accession>
<dbReference type="Pfam" id="PF26616">
    <property type="entry name" value="CorA-like"/>
    <property type="match status" value="1"/>
</dbReference>
<protein>
    <recommendedName>
        <fullName evidence="3">CorA-like transporter domain-containing protein</fullName>
    </recommendedName>
</protein>
<dbReference type="GeneID" id="28731275"/>
<keyword evidence="2" id="KW-1133">Transmembrane helix</keyword>
<evidence type="ECO:0000313" key="5">
    <source>
        <dbReference type="Proteomes" id="UP000038010"/>
    </source>
</evidence>